<reference evidence="1" key="1">
    <citation type="submission" date="2020-05" db="EMBL/GenBank/DDBJ databases">
        <title>Large-scale comparative analyses of tick genomes elucidate their genetic diversity and vector capacities.</title>
        <authorList>
            <person name="Jia N."/>
            <person name="Wang J."/>
            <person name="Shi W."/>
            <person name="Du L."/>
            <person name="Sun Y."/>
            <person name="Zhan W."/>
            <person name="Jiang J."/>
            <person name="Wang Q."/>
            <person name="Zhang B."/>
            <person name="Ji P."/>
            <person name="Sakyi L.B."/>
            <person name="Cui X."/>
            <person name="Yuan T."/>
            <person name="Jiang B."/>
            <person name="Yang W."/>
            <person name="Lam T.T.-Y."/>
            <person name="Chang Q."/>
            <person name="Ding S."/>
            <person name="Wang X."/>
            <person name="Zhu J."/>
            <person name="Ruan X."/>
            <person name="Zhao L."/>
            <person name="Wei J."/>
            <person name="Que T."/>
            <person name="Du C."/>
            <person name="Cheng J."/>
            <person name="Dai P."/>
            <person name="Han X."/>
            <person name="Huang E."/>
            <person name="Gao Y."/>
            <person name="Liu J."/>
            <person name="Shao H."/>
            <person name="Ye R."/>
            <person name="Li L."/>
            <person name="Wei W."/>
            <person name="Wang X."/>
            <person name="Wang C."/>
            <person name="Yang T."/>
            <person name="Huo Q."/>
            <person name="Li W."/>
            <person name="Guo W."/>
            <person name="Chen H."/>
            <person name="Zhou L."/>
            <person name="Ni X."/>
            <person name="Tian J."/>
            <person name="Zhou Y."/>
            <person name="Sheng Y."/>
            <person name="Liu T."/>
            <person name="Pan Y."/>
            <person name="Xia L."/>
            <person name="Li J."/>
            <person name="Zhao F."/>
            <person name="Cao W."/>
        </authorList>
    </citation>
    <scope>NUCLEOTIDE SEQUENCE</scope>
    <source>
        <strain evidence="1">Dsil-2018</strain>
    </source>
</reference>
<name>A0ACB8DUB2_DERSI</name>
<gene>
    <name evidence="1" type="ORF">HPB49_004504</name>
</gene>
<organism evidence="1 2">
    <name type="scientific">Dermacentor silvarum</name>
    <name type="common">Tick</name>
    <dbReference type="NCBI Taxonomy" id="543639"/>
    <lineage>
        <taxon>Eukaryota</taxon>
        <taxon>Metazoa</taxon>
        <taxon>Ecdysozoa</taxon>
        <taxon>Arthropoda</taxon>
        <taxon>Chelicerata</taxon>
        <taxon>Arachnida</taxon>
        <taxon>Acari</taxon>
        <taxon>Parasitiformes</taxon>
        <taxon>Ixodida</taxon>
        <taxon>Ixodoidea</taxon>
        <taxon>Ixodidae</taxon>
        <taxon>Rhipicephalinae</taxon>
        <taxon>Dermacentor</taxon>
    </lineage>
</organism>
<dbReference type="Proteomes" id="UP000821865">
    <property type="component" value="Chromosome 1"/>
</dbReference>
<sequence>MPPTSCATVMATTTKRQKYEAKNLATKVEILQALKNGESQHLMTKYNMKRSTLGTYVKNEQQILQAFESEKFHASRNGCEPQLIPSSKKLCSGGLLTVATRICL</sequence>
<protein>
    <submittedName>
        <fullName evidence="1">Uncharacterized protein</fullName>
    </submittedName>
</protein>
<accession>A0ACB8DUB2</accession>
<keyword evidence="2" id="KW-1185">Reference proteome</keyword>
<dbReference type="EMBL" id="CM023470">
    <property type="protein sequence ID" value="KAH7978124.1"/>
    <property type="molecule type" value="Genomic_DNA"/>
</dbReference>
<evidence type="ECO:0000313" key="1">
    <source>
        <dbReference type="EMBL" id="KAH7978124.1"/>
    </source>
</evidence>
<proteinExistence type="predicted"/>
<evidence type="ECO:0000313" key="2">
    <source>
        <dbReference type="Proteomes" id="UP000821865"/>
    </source>
</evidence>
<comment type="caution">
    <text evidence="1">The sequence shown here is derived from an EMBL/GenBank/DDBJ whole genome shotgun (WGS) entry which is preliminary data.</text>
</comment>